<keyword evidence="1 3" id="KW-0732">Signal</keyword>
<dbReference type="Pfam" id="PF01835">
    <property type="entry name" value="MG2"/>
    <property type="match status" value="1"/>
</dbReference>
<dbReference type="InterPro" id="IPR050473">
    <property type="entry name" value="A2M/Complement_sys"/>
</dbReference>
<proteinExistence type="predicted"/>
<name>A0AAV3ZCF7_9GAST</name>
<accession>A0AAV3ZCF7</accession>
<dbReference type="Gene3D" id="2.60.40.1930">
    <property type="match status" value="1"/>
</dbReference>
<dbReference type="GO" id="GO:0004866">
    <property type="term" value="F:endopeptidase inhibitor activity"/>
    <property type="evidence" value="ECO:0007669"/>
    <property type="project" value="InterPro"/>
</dbReference>
<evidence type="ECO:0000256" key="3">
    <source>
        <dbReference type="SAM" id="SignalP"/>
    </source>
</evidence>
<keyword evidence="6" id="KW-1185">Reference proteome</keyword>
<sequence>MLKQMYTFCALLLSLLIHVRARNTISGRVPFLYRVSESFRPGWPLHVALTAPNSSDEKVSVRVSLLALTNVTSEILAADTTITPGETQLLKLQVPKILPLAKRFTFMVYTTTGEDYVSSHYLQLIQHSTVALVQTDRTNYKPGQKVLFRVIHLAKDLRPSAKPLNVTIFDPKDTKIEFYRNVASSTGVTPLQFQLPKSPTLGSWTMTVDSHIDDQPIPLHTAFFKVEDYGMATVA</sequence>
<evidence type="ECO:0000313" key="6">
    <source>
        <dbReference type="Proteomes" id="UP000735302"/>
    </source>
</evidence>
<dbReference type="PANTHER" id="PTHR11412">
    <property type="entry name" value="MACROGLOBULIN / COMPLEMENT"/>
    <property type="match status" value="1"/>
</dbReference>
<organism evidence="5 6">
    <name type="scientific">Plakobranchus ocellatus</name>
    <dbReference type="NCBI Taxonomy" id="259542"/>
    <lineage>
        <taxon>Eukaryota</taxon>
        <taxon>Metazoa</taxon>
        <taxon>Spiralia</taxon>
        <taxon>Lophotrochozoa</taxon>
        <taxon>Mollusca</taxon>
        <taxon>Gastropoda</taxon>
        <taxon>Heterobranchia</taxon>
        <taxon>Euthyneura</taxon>
        <taxon>Panpulmonata</taxon>
        <taxon>Sacoglossa</taxon>
        <taxon>Placobranchoidea</taxon>
        <taxon>Plakobranchidae</taxon>
        <taxon>Plakobranchus</taxon>
    </lineage>
</organism>
<feature type="domain" description="Macroglobulin" evidence="4">
    <location>
        <begin position="132"/>
        <end position="226"/>
    </location>
</feature>
<evidence type="ECO:0000259" key="4">
    <source>
        <dbReference type="Pfam" id="PF01835"/>
    </source>
</evidence>
<protein>
    <submittedName>
        <fullName evidence="5">Alpha-2-macroglobulin</fullName>
    </submittedName>
</protein>
<evidence type="ECO:0000256" key="1">
    <source>
        <dbReference type="ARBA" id="ARBA00022729"/>
    </source>
</evidence>
<evidence type="ECO:0000313" key="5">
    <source>
        <dbReference type="EMBL" id="GFN92417.1"/>
    </source>
</evidence>
<feature type="signal peptide" evidence="3">
    <location>
        <begin position="1"/>
        <end position="21"/>
    </location>
</feature>
<keyword evidence="2" id="KW-0882">Thioester bond</keyword>
<reference evidence="5 6" key="1">
    <citation type="journal article" date="2021" name="Elife">
        <title>Chloroplast acquisition without the gene transfer in kleptoplastic sea slugs, Plakobranchus ocellatus.</title>
        <authorList>
            <person name="Maeda T."/>
            <person name="Takahashi S."/>
            <person name="Yoshida T."/>
            <person name="Shimamura S."/>
            <person name="Takaki Y."/>
            <person name="Nagai Y."/>
            <person name="Toyoda A."/>
            <person name="Suzuki Y."/>
            <person name="Arimoto A."/>
            <person name="Ishii H."/>
            <person name="Satoh N."/>
            <person name="Nishiyama T."/>
            <person name="Hasebe M."/>
            <person name="Maruyama T."/>
            <person name="Minagawa J."/>
            <person name="Obokata J."/>
            <person name="Shigenobu S."/>
        </authorList>
    </citation>
    <scope>NUCLEOTIDE SEQUENCE [LARGE SCALE GENOMIC DNA]</scope>
</reference>
<dbReference type="PANTHER" id="PTHR11412:SF136">
    <property type="entry name" value="CD109 ANTIGEN"/>
    <property type="match status" value="1"/>
</dbReference>
<gene>
    <name evidence="5" type="ORF">PoB_001892300</name>
</gene>
<dbReference type="Proteomes" id="UP000735302">
    <property type="component" value="Unassembled WGS sequence"/>
</dbReference>
<dbReference type="EMBL" id="BLXT01002238">
    <property type="protein sequence ID" value="GFN92417.1"/>
    <property type="molecule type" value="Genomic_DNA"/>
</dbReference>
<dbReference type="AlphaFoldDB" id="A0AAV3ZCF7"/>
<comment type="caution">
    <text evidence="5">The sequence shown here is derived from an EMBL/GenBank/DDBJ whole genome shotgun (WGS) entry which is preliminary data.</text>
</comment>
<evidence type="ECO:0000256" key="2">
    <source>
        <dbReference type="ARBA" id="ARBA00022966"/>
    </source>
</evidence>
<dbReference type="InterPro" id="IPR002890">
    <property type="entry name" value="MG2"/>
</dbReference>
<feature type="chain" id="PRO_5043819896" evidence="3">
    <location>
        <begin position="22"/>
        <end position="235"/>
    </location>
</feature>